<evidence type="ECO:0000259" key="3">
    <source>
        <dbReference type="PROSITE" id="PS50112"/>
    </source>
</evidence>
<proteinExistence type="predicted"/>
<dbReference type="OrthoDB" id="106505at2157"/>
<dbReference type="PROSITE" id="PS50112">
    <property type="entry name" value="PAS"/>
    <property type="match status" value="1"/>
</dbReference>
<dbReference type="InterPro" id="IPR003018">
    <property type="entry name" value="GAF"/>
</dbReference>
<dbReference type="InterPro" id="IPR000014">
    <property type="entry name" value="PAS"/>
</dbReference>
<dbReference type="PANTHER" id="PTHR34236:SF1">
    <property type="entry name" value="DIMETHYL SULFOXIDE REDUCTASE TRANSCRIPTIONAL ACTIVATOR"/>
    <property type="match status" value="1"/>
</dbReference>
<feature type="domain" description="PAS" evidence="3">
    <location>
        <begin position="130"/>
        <end position="199"/>
    </location>
</feature>
<dbReference type="Pfam" id="PF04967">
    <property type="entry name" value="HTH_10"/>
    <property type="match status" value="1"/>
</dbReference>
<keyword evidence="1" id="KW-0805">Transcription regulation</keyword>
<dbReference type="GeneID" id="60589248"/>
<dbReference type="InterPro" id="IPR000700">
    <property type="entry name" value="PAS-assoc_C"/>
</dbReference>
<dbReference type="CDD" id="cd00130">
    <property type="entry name" value="PAS"/>
    <property type="match status" value="2"/>
</dbReference>
<evidence type="ECO:0000256" key="1">
    <source>
        <dbReference type="ARBA" id="ARBA00023015"/>
    </source>
</evidence>
<dbReference type="InterPro" id="IPR035965">
    <property type="entry name" value="PAS-like_dom_sf"/>
</dbReference>
<accession>A0A7T3KTZ1</accession>
<dbReference type="PANTHER" id="PTHR34236">
    <property type="entry name" value="DIMETHYL SULFOXIDE REDUCTASE TRANSCRIPTIONAL ACTIVATOR"/>
    <property type="match status" value="1"/>
</dbReference>
<dbReference type="Gene3D" id="3.30.450.20">
    <property type="entry name" value="PAS domain"/>
    <property type="match status" value="2"/>
</dbReference>
<reference evidence="5 6" key="1">
    <citation type="submission" date="2020-12" db="EMBL/GenBank/DDBJ databases">
        <title>Halosimplex halophilum sp. nov. and Halosimplex salinum sp. nov., two new members of the genus Halosimplex.</title>
        <authorList>
            <person name="Cui H.L."/>
        </authorList>
    </citation>
    <scope>NUCLEOTIDE SEQUENCE [LARGE SCALE GENOMIC DNA]</scope>
    <source>
        <strain evidence="5 6">YGH94</strain>
    </source>
</reference>
<evidence type="ECO:0000313" key="6">
    <source>
        <dbReference type="Proteomes" id="UP000595001"/>
    </source>
</evidence>
<dbReference type="SUPFAM" id="SSF55781">
    <property type="entry name" value="GAF domain-like"/>
    <property type="match status" value="1"/>
</dbReference>
<dbReference type="SMART" id="SM00091">
    <property type="entry name" value="PAS"/>
    <property type="match status" value="2"/>
</dbReference>
<dbReference type="InterPro" id="IPR029016">
    <property type="entry name" value="GAF-like_dom_sf"/>
</dbReference>
<keyword evidence="6" id="KW-1185">Reference proteome</keyword>
<dbReference type="InterPro" id="IPR036388">
    <property type="entry name" value="WH-like_DNA-bd_sf"/>
</dbReference>
<dbReference type="PROSITE" id="PS50113">
    <property type="entry name" value="PAC"/>
    <property type="match status" value="1"/>
</dbReference>
<dbReference type="KEGG" id="hlt:I7X12_12105"/>
<evidence type="ECO:0000313" key="5">
    <source>
        <dbReference type="EMBL" id="QPV61509.1"/>
    </source>
</evidence>
<protein>
    <submittedName>
        <fullName evidence="5">PAS domain S-box protein</fullName>
    </submittedName>
</protein>
<sequence>MGDTGQVSVGWESVVRAVPGGVGVQEEEALAYVSPTFAGIVGRSREKLRDSPWESLFEPGASERMRAALDAARTGGRWRGEVSMVGAGRVPVELSLSSPAGTDAVVWWLSGRDPEAADEHDAETLPRGTSARLARTVLNTIDDVVYVIAEDSSFWFWNERLAETTGYSHEEIAAMDPMEFIPEDQHEYVPGLREAIESIEDRRVEVDILTADGERVPHEFSGTTFEDPETGRSFRCGVARDISERRERERTLRRQRDELATLNRINALLFETAREAIRTGSWEAVTRVLCEQVVASEFYRFAWVGRFDRGTDRLARVAADGVDGGLETIRTDGPADGEDRDVVRRAVHTGELAVTRRRDGAAWRWDETAVDGGIGSVAAVPLDHDGTVYGCLVLGTERPDAFEPRERTGLEVLGRLVGIVLHAARTQKLLFADSVVELEFEAARGESPLLSVGSELDCTLSLDGYVPGGEGWVLYLSTERLAPTEVANAVGQNPRVETVRAITGGDRSARFEVGVSASSLLDVVTDAGAAVRTATVTPTETRFVVEAPIDADIRRIVDRVVAAFPEADPLATRERNREPVTVGRPGGVLDELTARQREVLEAAYRAGYFAWPRESTAEEVADALGIAPSTVHAHLRKSEANILSELLDTAA</sequence>
<keyword evidence="2" id="KW-0804">Transcription</keyword>
<evidence type="ECO:0000256" key="2">
    <source>
        <dbReference type="ARBA" id="ARBA00023163"/>
    </source>
</evidence>
<dbReference type="AlphaFoldDB" id="A0A7T3KTZ1"/>
<dbReference type="Gene3D" id="3.30.450.40">
    <property type="match status" value="1"/>
</dbReference>
<dbReference type="RefSeq" id="WP_198060339.1">
    <property type="nucleotide sequence ID" value="NZ_CP065856.1"/>
</dbReference>
<dbReference type="NCBIfam" id="TIGR00229">
    <property type="entry name" value="sensory_box"/>
    <property type="match status" value="1"/>
</dbReference>
<dbReference type="InterPro" id="IPR031803">
    <property type="entry name" value="BAT_GAF/HTH-assoc"/>
</dbReference>
<gene>
    <name evidence="5" type="ORF">I7X12_12105</name>
</gene>
<dbReference type="Pfam" id="PF15915">
    <property type="entry name" value="BAT"/>
    <property type="match status" value="1"/>
</dbReference>
<dbReference type="Proteomes" id="UP000595001">
    <property type="component" value="Chromosome"/>
</dbReference>
<dbReference type="SUPFAM" id="SSF55785">
    <property type="entry name" value="PYP-like sensor domain (PAS domain)"/>
    <property type="match status" value="2"/>
</dbReference>
<dbReference type="Pfam" id="PF13185">
    <property type="entry name" value="GAF_2"/>
    <property type="match status" value="1"/>
</dbReference>
<feature type="domain" description="PAC" evidence="4">
    <location>
        <begin position="202"/>
        <end position="254"/>
    </location>
</feature>
<dbReference type="EMBL" id="CP065856">
    <property type="protein sequence ID" value="QPV61509.1"/>
    <property type="molecule type" value="Genomic_DNA"/>
</dbReference>
<organism evidence="5 6">
    <name type="scientific">Halosimplex litoreum</name>
    <dbReference type="NCBI Taxonomy" id="1198301"/>
    <lineage>
        <taxon>Archaea</taxon>
        <taxon>Methanobacteriati</taxon>
        <taxon>Methanobacteriota</taxon>
        <taxon>Stenosarchaea group</taxon>
        <taxon>Halobacteria</taxon>
        <taxon>Halobacteriales</taxon>
        <taxon>Haloarculaceae</taxon>
        <taxon>Halosimplex</taxon>
    </lineage>
</organism>
<dbReference type="Pfam" id="PF13426">
    <property type="entry name" value="PAS_9"/>
    <property type="match status" value="2"/>
</dbReference>
<dbReference type="Gene3D" id="1.10.10.10">
    <property type="entry name" value="Winged helix-like DNA-binding domain superfamily/Winged helix DNA-binding domain"/>
    <property type="match status" value="1"/>
</dbReference>
<evidence type="ECO:0000259" key="4">
    <source>
        <dbReference type="PROSITE" id="PS50113"/>
    </source>
</evidence>
<name>A0A7T3KTZ1_9EURY</name>
<dbReference type="InterPro" id="IPR007050">
    <property type="entry name" value="HTH_bacterioopsin"/>
</dbReference>